<evidence type="ECO:0000256" key="7">
    <source>
        <dbReference type="ARBA" id="ARBA00023242"/>
    </source>
</evidence>
<comment type="caution">
    <text evidence="12">The sequence shown here is derived from an EMBL/GenBank/DDBJ whole genome shotgun (WGS) entry which is preliminary data.</text>
</comment>
<protein>
    <recommendedName>
        <fullName evidence="14">Chromatin structure-remodeling complex subunit rsc1</fullName>
    </recommendedName>
</protein>
<dbReference type="CDD" id="cd04369">
    <property type="entry name" value="Bromodomain"/>
    <property type="match status" value="2"/>
</dbReference>
<evidence type="ECO:0000256" key="8">
    <source>
        <dbReference type="PROSITE-ProRule" id="PRU00035"/>
    </source>
</evidence>
<reference evidence="12" key="2">
    <citation type="journal article" date="2020" name="Nat. Commun.">
        <title>Large-scale genome sequencing of mycorrhizal fungi provides insights into the early evolution of symbiotic traits.</title>
        <authorList>
            <person name="Miyauchi S."/>
            <person name="Kiss E."/>
            <person name="Kuo A."/>
            <person name="Drula E."/>
            <person name="Kohler A."/>
            <person name="Sanchez-Garcia M."/>
            <person name="Morin E."/>
            <person name="Andreopoulos B."/>
            <person name="Barry K.W."/>
            <person name="Bonito G."/>
            <person name="Buee M."/>
            <person name="Carver A."/>
            <person name="Chen C."/>
            <person name="Cichocki N."/>
            <person name="Clum A."/>
            <person name="Culley D."/>
            <person name="Crous P.W."/>
            <person name="Fauchery L."/>
            <person name="Girlanda M."/>
            <person name="Hayes R.D."/>
            <person name="Keri Z."/>
            <person name="LaButti K."/>
            <person name="Lipzen A."/>
            <person name="Lombard V."/>
            <person name="Magnuson J."/>
            <person name="Maillard F."/>
            <person name="Murat C."/>
            <person name="Nolan M."/>
            <person name="Ohm R.A."/>
            <person name="Pangilinan J."/>
            <person name="Pereira M.F."/>
            <person name="Perotto S."/>
            <person name="Peter M."/>
            <person name="Pfister S."/>
            <person name="Riley R."/>
            <person name="Sitrit Y."/>
            <person name="Stielow J.B."/>
            <person name="Szollosi G."/>
            <person name="Zifcakova L."/>
            <person name="Stursova M."/>
            <person name="Spatafora J.W."/>
            <person name="Tedersoo L."/>
            <person name="Vaario L.M."/>
            <person name="Yamada A."/>
            <person name="Yan M."/>
            <person name="Wang P."/>
            <person name="Xu J."/>
            <person name="Bruns T."/>
            <person name="Baldrian P."/>
            <person name="Vilgalys R."/>
            <person name="Dunand C."/>
            <person name="Henrissat B."/>
            <person name="Grigoriev I.V."/>
            <person name="Hibbett D."/>
            <person name="Nagy L.G."/>
            <person name="Martin F.M."/>
        </authorList>
    </citation>
    <scope>NUCLEOTIDE SEQUENCE</scope>
    <source>
        <strain evidence="12">Prilba</strain>
    </source>
</reference>
<comment type="subcellular location">
    <subcellularLocation>
        <location evidence="1">Nucleus</location>
    </subcellularLocation>
</comment>
<dbReference type="GO" id="GO:0006368">
    <property type="term" value="P:transcription elongation by RNA polymerase II"/>
    <property type="evidence" value="ECO:0007669"/>
    <property type="project" value="TreeGrafter"/>
</dbReference>
<dbReference type="GO" id="GO:0016586">
    <property type="term" value="C:RSC-type complex"/>
    <property type="evidence" value="ECO:0007669"/>
    <property type="project" value="InterPro"/>
</dbReference>
<dbReference type="OrthoDB" id="1742084at2759"/>
<keyword evidence="7" id="KW-0539">Nucleus</keyword>
<evidence type="ECO:0000259" key="11">
    <source>
        <dbReference type="PROSITE" id="PS51038"/>
    </source>
</evidence>
<dbReference type="AlphaFoldDB" id="A0A9P5T9B6"/>
<reference evidence="12" key="1">
    <citation type="submission" date="2019-10" db="EMBL/GenBank/DDBJ databases">
        <authorList>
            <consortium name="DOE Joint Genome Institute"/>
            <person name="Kuo A."/>
            <person name="Miyauchi S."/>
            <person name="Kiss E."/>
            <person name="Drula E."/>
            <person name="Kohler A."/>
            <person name="Sanchez-Garcia M."/>
            <person name="Andreopoulos B."/>
            <person name="Barry K.W."/>
            <person name="Bonito G."/>
            <person name="Buee M."/>
            <person name="Carver A."/>
            <person name="Chen C."/>
            <person name="Cichocki N."/>
            <person name="Clum A."/>
            <person name="Culley D."/>
            <person name="Crous P.W."/>
            <person name="Fauchery L."/>
            <person name="Girlanda M."/>
            <person name="Hayes R."/>
            <person name="Keri Z."/>
            <person name="LaButti K."/>
            <person name="Lipzen A."/>
            <person name="Lombard V."/>
            <person name="Magnuson J."/>
            <person name="Maillard F."/>
            <person name="Morin E."/>
            <person name="Murat C."/>
            <person name="Nolan M."/>
            <person name="Ohm R."/>
            <person name="Pangilinan J."/>
            <person name="Pereira M."/>
            <person name="Perotto S."/>
            <person name="Peter M."/>
            <person name="Riley R."/>
            <person name="Sitrit Y."/>
            <person name="Stielow B."/>
            <person name="Szollosi G."/>
            <person name="Zifcakova L."/>
            <person name="Stursova M."/>
            <person name="Spatafora J.W."/>
            <person name="Tedersoo L."/>
            <person name="Vaario L.-M."/>
            <person name="Yamada A."/>
            <person name="Yan M."/>
            <person name="Wang P."/>
            <person name="Xu J."/>
            <person name="Bruns T."/>
            <person name="Baldrian P."/>
            <person name="Vilgalys R."/>
            <person name="Henrissat B."/>
            <person name="Grigoriev I.V."/>
            <person name="Hibbett D."/>
            <person name="Nagy L.G."/>
            <person name="Martin F.M."/>
        </authorList>
    </citation>
    <scope>NUCLEOTIDE SEQUENCE</scope>
    <source>
        <strain evidence="12">Prilba</strain>
    </source>
</reference>
<accession>A0A9P5T9B6</accession>
<feature type="compositionally biased region" description="Low complexity" evidence="9">
    <location>
        <begin position="185"/>
        <end position="201"/>
    </location>
</feature>
<organism evidence="12 13">
    <name type="scientific">Russula ochroleuca</name>
    <dbReference type="NCBI Taxonomy" id="152965"/>
    <lineage>
        <taxon>Eukaryota</taxon>
        <taxon>Fungi</taxon>
        <taxon>Dikarya</taxon>
        <taxon>Basidiomycota</taxon>
        <taxon>Agaricomycotina</taxon>
        <taxon>Agaricomycetes</taxon>
        <taxon>Russulales</taxon>
        <taxon>Russulaceae</taxon>
        <taxon>Russula</taxon>
    </lineage>
</organism>
<gene>
    <name evidence="12" type="ORF">DFH94DRAFT_630074</name>
</gene>
<feature type="domain" description="Bromo" evidence="10">
    <location>
        <begin position="26"/>
        <end position="96"/>
    </location>
</feature>
<feature type="domain" description="BAH" evidence="11">
    <location>
        <begin position="417"/>
        <end position="542"/>
    </location>
</feature>
<evidence type="ECO:0000313" key="13">
    <source>
        <dbReference type="Proteomes" id="UP000759537"/>
    </source>
</evidence>
<dbReference type="InterPro" id="IPR001025">
    <property type="entry name" value="BAH_dom"/>
</dbReference>
<dbReference type="PANTHER" id="PTHR16062">
    <property type="entry name" value="SWI/SNF-RELATED"/>
    <property type="match status" value="1"/>
</dbReference>
<sequence>MAVTDAQKAAAEQVIQAIKCVSSPRKKRVLADLFLDLVDKETWADYYQVIPQPRSLNGISEKLQADSYTDPLEVHEDLSLVFWNALYYNEPASQIYKDAETLKNAFENEWRARTVLPVPSRTSPPPTSAQKVHGQLANQQQTLVTPVPPVALAPPVNSAAQQPLTLTGTPSAAPAVGSPAPPPQASASNQPSSPPRMSSPDMDVDVGGTPEPESMGVDDMARDGESDLVVQQLERGLPRWEGLGDFGWLKEKEGSEDRQSELVLAIKGHKDAIGNRYAAALEAMPEETNIPYLSFSTPLSLKLIESRARANAYASNKVFDKEVAQLFEKARRWHEPGSDVYGHVLLLQRLYQALTSPTPPSGPPYVSSTNFASLRAGPGTARPLHSSSDSEKLPAVTTFRVSSKDRTFVDEVTYRGWSIKLADWLHLSNPDDPSKPIIAQVFKCYVSDEPSKKGQPGVTACWYYRPEQTFHPAQRQFWENEVFKTSHFADHPVEDIIEKIACQFTARHIRGRPRPPSWCLGWPLYVCDSRYNDRERIFVKIKNWNSCVPEEVRKSADFMPIYPFERMVFPRRFGSPFLKGTRVRGPGGIGESIGRAEGERIEGGGTGRKRTRKPGAPTDISGPSKGLYVGVGPANVSGATPQPIVYTPQPGSGQPRTEDRSVVTAAGGAAVLGTNADMEKLSAETARHFDRDPETNEVLWFAAPPLNVAGKPAPRYSLQYLHWLATKRKRADDGDSMEVDGEERAERGRSLVNRTAAETVEKLLMEMGE</sequence>
<evidence type="ECO:0000256" key="3">
    <source>
        <dbReference type="ARBA" id="ARBA00022853"/>
    </source>
</evidence>
<dbReference type="InterPro" id="IPR043151">
    <property type="entry name" value="BAH_sf"/>
</dbReference>
<dbReference type="InterPro" id="IPR037382">
    <property type="entry name" value="Rsc/polybromo"/>
</dbReference>
<dbReference type="Proteomes" id="UP000759537">
    <property type="component" value="Unassembled WGS sequence"/>
</dbReference>
<proteinExistence type="predicted"/>
<dbReference type="PROSITE" id="PS50014">
    <property type="entry name" value="BROMODOMAIN_2"/>
    <property type="match status" value="1"/>
</dbReference>
<evidence type="ECO:0000259" key="10">
    <source>
        <dbReference type="PROSITE" id="PS50014"/>
    </source>
</evidence>
<dbReference type="GO" id="GO:0003682">
    <property type="term" value="F:chromatin binding"/>
    <property type="evidence" value="ECO:0007669"/>
    <property type="project" value="InterPro"/>
</dbReference>
<evidence type="ECO:0000256" key="9">
    <source>
        <dbReference type="SAM" id="MobiDB-lite"/>
    </source>
</evidence>
<dbReference type="InterPro" id="IPR036427">
    <property type="entry name" value="Bromodomain-like_sf"/>
</dbReference>
<keyword evidence="4" id="KW-0805">Transcription regulation</keyword>
<dbReference type="Gene3D" id="1.20.920.10">
    <property type="entry name" value="Bromodomain-like"/>
    <property type="match status" value="2"/>
</dbReference>
<dbReference type="SUPFAM" id="SSF47370">
    <property type="entry name" value="Bromodomain"/>
    <property type="match status" value="2"/>
</dbReference>
<evidence type="ECO:0008006" key="14">
    <source>
        <dbReference type="Google" id="ProtNLM"/>
    </source>
</evidence>
<keyword evidence="3" id="KW-0156">Chromatin regulator</keyword>
<dbReference type="EMBL" id="WHVB01000007">
    <property type="protein sequence ID" value="KAF8480801.1"/>
    <property type="molecule type" value="Genomic_DNA"/>
</dbReference>
<feature type="region of interest" description="Disordered" evidence="9">
    <location>
        <begin position="161"/>
        <end position="219"/>
    </location>
</feature>
<dbReference type="PRINTS" id="PR00503">
    <property type="entry name" value="BROMODOMAIN"/>
</dbReference>
<dbReference type="Gene3D" id="2.30.30.490">
    <property type="match status" value="1"/>
</dbReference>
<dbReference type="GO" id="GO:0006338">
    <property type="term" value="P:chromatin remodeling"/>
    <property type="evidence" value="ECO:0007669"/>
    <property type="project" value="InterPro"/>
</dbReference>
<evidence type="ECO:0000256" key="2">
    <source>
        <dbReference type="ARBA" id="ARBA00022737"/>
    </source>
</evidence>
<keyword evidence="13" id="KW-1185">Reference proteome</keyword>
<feature type="region of interest" description="Disordered" evidence="9">
    <location>
        <begin position="584"/>
        <end position="625"/>
    </location>
</feature>
<dbReference type="SMART" id="SM00439">
    <property type="entry name" value="BAH"/>
    <property type="match status" value="1"/>
</dbReference>
<dbReference type="Pfam" id="PF00439">
    <property type="entry name" value="Bromodomain"/>
    <property type="match status" value="2"/>
</dbReference>
<dbReference type="PANTHER" id="PTHR16062:SF21">
    <property type="entry name" value="CHROMATIN STRUCTURE-REMODELING COMPLEX SUBUNIT RSC1-RELATED"/>
    <property type="match status" value="1"/>
</dbReference>
<dbReference type="Pfam" id="PF01426">
    <property type="entry name" value="BAH"/>
    <property type="match status" value="1"/>
</dbReference>
<evidence type="ECO:0000256" key="1">
    <source>
        <dbReference type="ARBA" id="ARBA00004123"/>
    </source>
</evidence>
<evidence type="ECO:0000256" key="5">
    <source>
        <dbReference type="ARBA" id="ARBA00023117"/>
    </source>
</evidence>
<keyword evidence="6" id="KW-0804">Transcription</keyword>
<name>A0A9P5T9B6_9AGAM</name>
<evidence type="ECO:0000256" key="6">
    <source>
        <dbReference type="ARBA" id="ARBA00023163"/>
    </source>
</evidence>
<dbReference type="InterPro" id="IPR001487">
    <property type="entry name" value="Bromodomain"/>
</dbReference>
<dbReference type="PROSITE" id="PS51038">
    <property type="entry name" value="BAH"/>
    <property type="match status" value="1"/>
</dbReference>
<keyword evidence="5 8" id="KW-0103">Bromodomain</keyword>
<evidence type="ECO:0000313" key="12">
    <source>
        <dbReference type="EMBL" id="KAF8480801.1"/>
    </source>
</evidence>
<dbReference type="SMART" id="SM00297">
    <property type="entry name" value="BROMO"/>
    <property type="match status" value="2"/>
</dbReference>
<feature type="region of interest" description="Disordered" evidence="9">
    <location>
        <begin position="117"/>
        <end position="138"/>
    </location>
</feature>
<feature type="region of interest" description="Disordered" evidence="9">
    <location>
        <begin position="729"/>
        <end position="750"/>
    </location>
</feature>
<evidence type="ECO:0000256" key="4">
    <source>
        <dbReference type="ARBA" id="ARBA00023015"/>
    </source>
</evidence>
<keyword evidence="2" id="KW-0677">Repeat</keyword>
<dbReference type="CDD" id="cd04717">
    <property type="entry name" value="BAH_polybromo"/>
    <property type="match status" value="1"/>
</dbReference>